<dbReference type="Proteomes" id="UP000544095">
    <property type="component" value="Unassembled WGS sequence"/>
</dbReference>
<evidence type="ECO:0000313" key="2">
    <source>
        <dbReference type="EMBL" id="KAF5581219.1"/>
    </source>
</evidence>
<reference evidence="2 3" key="1">
    <citation type="submission" date="2020-05" db="EMBL/GenBank/DDBJ databases">
        <title>Identification and distribution of gene clusters putatively required for synthesis of sphingolipid metabolism inhibitors in phylogenetically diverse species of the filamentous fungus Fusarium.</title>
        <authorList>
            <person name="Kim H.-S."/>
            <person name="Busman M."/>
            <person name="Brown D.W."/>
            <person name="Divon H."/>
            <person name="Uhlig S."/>
            <person name="Proctor R.H."/>
        </authorList>
    </citation>
    <scope>NUCLEOTIDE SEQUENCE [LARGE SCALE GENOMIC DNA]</scope>
    <source>
        <strain evidence="2 3">NRRL 25211</strain>
    </source>
</reference>
<organism evidence="2 3">
    <name type="scientific">Fusarium pseudoanthophilum</name>
    <dbReference type="NCBI Taxonomy" id="48495"/>
    <lineage>
        <taxon>Eukaryota</taxon>
        <taxon>Fungi</taxon>
        <taxon>Dikarya</taxon>
        <taxon>Ascomycota</taxon>
        <taxon>Pezizomycotina</taxon>
        <taxon>Sordariomycetes</taxon>
        <taxon>Hypocreomycetidae</taxon>
        <taxon>Hypocreales</taxon>
        <taxon>Nectriaceae</taxon>
        <taxon>Fusarium</taxon>
        <taxon>Fusarium fujikuroi species complex</taxon>
    </lineage>
</organism>
<keyword evidence="3" id="KW-1185">Reference proteome</keyword>
<feature type="region of interest" description="Disordered" evidence="1">
    <location>
        <begin position="1"/>
        <end position="74"/>
    </location>
</feature>
<feature type="region of interest" description="Disordered" evidence="1">
    <location>
        <begin position="176"/>
        <end position="231"/>
    </location>
</feature>
<proteinExistence type="predicted"/>
<dbReference type="AlphaFoldDB" id="A0A8H5KV96"/>
<comment type="caution">
    <text evidence="2">The sequence shown here is derived from an EMBL/GenBank/DDBJ whole genome shotgun (WGS) entry which is preliminary data.</text>
</comment>
<sequence length="322" mass="35464">MSDIPRINSSSKRKNREGHEVMQNPEASSHDIPETSENTDDVSGAAKKNGNSIDNDSPPAKKKPTRRRIPIKDKPRKLPCMRCISRMAHKGYKHFCCSPARLPLRPGKSAFPCYDCARLRSSCKDPVGEAAELRKQLQKFARHIVDSQSAGDVATEAEWRRRATAAKAFLIQIREMPSVAPDQESQSVSEEPEPAPSNVDGLPRFDGIQPSSNVPTHPIQSGQQHMAPPQDASVPGGFAAPQNLPVFQDIPADLFMDPQGNFFQDISQDGPGPFNNQPQCPFRRLESTLNRIAAGVEANNSLMQQILARGGQNTNNPINFNR</sequence>
<protein>
    <submittedName>
        <fullName evidence="2">Uncharacterized protein</fullName>
    </submittedName>
</protein>
<evidence type="ECO:0000313" key="3">
    <source>
        <dbReference type="Proteomes" id="UP000544095"/>
    </source>
</evidence>
<gene>
    <name evidence="2" type="ORF">FPANT_9031</name>
</gene>
<dbReference type="EMBL" id="JAAOAR010000477">
    <property type="protein sequence ID" value="KAF5581219.1"/>
    <property type="molecule type" value="Genomic_DNA"/>
</dbReference>
<accession>A0A8H5KV96</accession>
<name>A0A8H5KV96_9HYPO</name>
<feature type="compositionally biased region" description="Polar residues" evidence="1">
    <location>
        <begin position="209"/>
        <end position="224"/>
    </location>
</feature>
<feature type="compositionally biased region" description="Basic residues" evidence="1">
    <location>
        <begin position="60"/>
        <end position="74"/>
    </location>
</feature>
<evidence type="ECO:0000256" key="1">
    <source>
        <dbReference type="SAM" id="MobiDB-lite"/>
    </source>
</evidence>